<reference evidence="1" key="2">
    <citation type="journal article" date="2015" name="Data Brief">
        <title>Shoot transcriptome of the giant reed, Arundo donax.</title>
        <authorList>
            <person name="Barrero R.A."/>
            <person name="Guerrero F.D."/>
            <person name="Moolhuijzen P."/>
            <person name="Goolsby J.A."/>
            <person name="Tidwell J."/>
            <person name="Bellgard S.E."/>
            <person name="Bellgard M.I."/>
        </authorList>
    </citation>
    <scope>NUCLEOTIDE SEQUENCE</scope>
    <source>
        <tissue evidence="1">Shoot tissue taken approximately 20 cm above the soil surface</tissue>
    </source>
</reference>
<protein>
    <submittedName>
        <fullName evidence="1">Uncharacterized protein</fullName>
    </submittedName>
</protein>
<dbReference type="EMBL" id="GBRH01168632">
    <property type="protein sequence ID" value="JAE29264.1"/>
    <property type="molecule type" value="Transcribed_RNA"/>
</dbReference>
<reference evidence="1" key="1">
    <citation type="submission" date="2014-09" db="EMBL/GenBank/DDBJ databases">
        <authorList>
            <person name="Magalhaes I.L.F."/>
            <person name="Oliveira U."/>
            <person name="Santos F.R."/>
            <person name="Vidigal T.H.D.A."/>
            <person name="Brescovit A.D."/>
            <person name="Santos A.J."/>
        </authorList>
    </citation>
    <scope>NUCLEOTIDE SEQUENCE</scope>
    <source>
        <tissue evidence="1">Shoot tissue taken approximately 20 cm above the soil surface</tissue>
    </source>
</reference>
<name>A0A0A9H0E9_ARUDO</name>
<accession>A0A0A9H0E9</accession>
<evidence type="ECO:0000313" key="1">
    <source>
        <dbReference type="EMBL" id="JAE29264.1"/>
    </source>
</evidence>
<organism evidence="1">
    <name type="scientific">Arundo donax</name>
    <name type="common">Giant reed</name>
    <name type="synonym">Donax arundinaceus</name>
    <dbReference type="NCBI Taxonomy" id="35708"/>
    <lineage>
        <taxon>Eukaryota</taxon>
        <taxon>Viridiplantae</taxon>
        <taxon>Streptophyta</taxon>
        <taxon>Embryophyta</taxon>
        <taxon>Tracheophyta</taxon>
        <taxon>Spermatophyta</taxon>
        <taxon>Magnoliopsida</taxon>
        <taxon>Liliopsida</taxon>
        <taxon>Poales</taxon>
        <taxon>Poaceae</taxon>
        <taxon>PACMAD clade</taxon>
        <taxon>Arundinoideae</taxon>
        <taxon>Arundineae</taxon>
        <taxon>Arundo</taxon>
    </lineage>
</organism>
<dbReference type="AlphaFoldDB" id="A0A0A9H0E9"/>
<proteinExistence type="predicted"/>
<sequence>MALPTGREFDSLFSQKKFLIGCFQCYTRNQCGCLTELYT</sequence>